<dbReference type="PANTHER" id="PTHR10815:SF5">
    <property type="entry name" value="METHYLATED-DNA--PROTEIN-CYSTEINE METHYLTRANSFERASE"/>
    <property type="match status" value="1"/>
</dbReference>
<keyword evidence="4" id="KW-0227">DNA damage</keyword>
<dbReference type="InterPro" id="IPR036388">
    <property type="entry name" value="WH-like_DNA-bd_sf"/>
</dbReference>
<evidence type="ECO:0000259" key="7">
    <source>
        <dbReference type="Pfam" id="PF01035"/>
    </source>
</evidence>
<dbReference type="CDD" id="cd06445">
    <property type="entry name" value="ATase"/>
    <property type="match status" value="1"/>
</dbReference>
<dbReference type="PANTHER" id="PTHR10815">
    <property type="entry name" value="METHYLATED-DNA--PROTEIN-CYSTEINE METHYLTRANSFERASE"/>
    <property type="match status" value="1"/>
</dbReference>
<keyword evidence="5" id="KW-0234">DNA repair</keyword>
<dbReference type="Gene3D" id="1.10.10.10">
    <property type="entry name" value="Winged helix-like DNA-binding domain superfamily/Winged helix DNA-binding domain"/>
    <property type="match status" value="1"/>
</dbReference>
<dbReference type="NCBIfam" id="TIGR00589">
    <property type="entry name" value="ogt"/>
    <property type="match status" value="1"/>
</dbReference>
<protein>
    <recommendedName>
        <fullName evidence="7">Methylated-DNA-[protein]-cysteine S-methyltransferase DNA binding domain-containing protein</fullName>
    </recommendedName>
</protein>
<comment type="catalytic activity">
    <reaction evidence="1">
        <text>a 4-O-methyl-thymidine in DNA + L-cysteinyl-[protein] = a thymidine in DNA + S-methyl-L-cysteinyl-[protein]</text>
        <dbReference type="Rhea" id="RHEA:53428"/>
        <dbReference type="Rhea" id="RHEA-COMP:10131"/>
        <dbReference type="Rhea" id="RHEA-COMP:10132"/>
        <dbReference type="Rhea" id="RHEA-COMP:13555"/>
        <dbReference type="Rhea" id="RHEA-COMP:13556"/>
        <dbReference type="ChEBI" id="CHEBI:29950"/>
        <dbReference type="ChEBI" id="CHEBI:82612"/>
        <dbReference type="ChEBI" id="CHEBI:137386"/>
        <dbReference type="ChEBI" id="CHEBI:137387"/>
        <dbReference type="EC" id="2.1.1.63"/>
    </reaction>
</comment>
<reference evidence="8 9" key="1">
    <citation type="submission" date="2017-06" db="EMBL/GenBank/DDBJ databases">
        <title>Complete genome of Francisella halioticida.</title>
        <authorList>
            <person name="Sjodin A."/>
        </authorList>
    </citation>
    <scope>NUCLEOTIDE SEQUENCE [LARGE SCALE GENOMIC DNA]</scope>
    <source>
        <strain evidence="8 9">DSM 23729</strain>
    </source>
</reference>
<dbReference type="Proteomes" id="UP000249910">
    <property type="component" value="Chromosome"/>
</dbReference>
<organism evidence="8 9">
    <name type="scientific">Francisella halioticida</name>
    <dbReference type="NCBI Taxonomy" id="549298"/>
    <lineage>
        <taxon>Bacteria</taxon>
        <taxon>Pseudomonadati</taxon>
        <taxon>Pseudomonadota</taxon>
        <taxon>Gammaproteobacteria</taxon>
        <taxon>Thiotrichales</taxon>
        <taxon>Francisellaceae</taxon>
        <taxon>Francisella</taxon>
    </lineage>
</organism>
<evidence type="ECO:0000256" key="4">
    <source>
        <dbReference type="ARBA" id="ARBA00022763"/>
    </source>
</evidence>
<evidence type="ECO:0000256" key="6">
    <source>
        <dbReference type="ARBA" id="ARBA00049348"/>
    </source>
</evidence>
<keyword evidence="2" id="KW-0489">Methyltransferase</keyword>
<evidence type="ECO:0000256" key="3">
    <source>
        <dbReference type="ARBA" id="ARBA00022679"/>
    </source>
</evidence>
<feature type="domain" description="Methylated-DNA-[protein]-cysteine S-methyltransferase DNA binding" evidence="7">
    <location>
        <begin position="14"/>
        <end position="93"/>
    </location>
</feature>
<dbReference type="EMBL" id="CP022132">
    <property type="protein sequence ID" value="ASG67464.1"/>
    <property type="molecule type" value="Genomic_DNA"/>
</dbReference>
<proteinExistence type="predicted"/>
<dbReference type="InterPro" id="IPR036217">
    <property type="entry name" value="MethylDNA_cys_MeTrfase_DNAb"/>
</dbReference>
<sequence length="95" mass="10549">MKNFSIPLKLTGTEFQKQVWQELLNIPYGETISYQQEAINIGKPTAFRAVANANGKNLLPIIIPCHRVINANGKLGGYTGGLEKKKLLLKLEGRK</sequence>
<dbReference type="InterPro" id="IPR014048">
    <property type="entry name" value="MethylDNA_cys_MeTrfase_DNA-bd"/>
</dbReference>
<evidence type="ECO:0000313" key="9">
    <source>
        <dbReference type="Proteomes" id="UP000249910"/>
    </source>
</evidence>
<dbReference type="SUPFAM" id="SSF46767">
    <property type="entry name" value="Methylated DNA-protein cysteine methyltransferase, C-terminal domain"/>
    <property type="match status" value="1"/>
</dbReference>
<name>A0ABM6LXU1_9GAMM</name>
<keyword evidence="3" id="KW-0808">Transferase</keyword>
<dbReference type="InterPro" id="IPR001497">
    <property type="entry name" value="MethylDNA_cys_MeTrfase_AS"/>
</dbReference>
<accession>A0ABM6LXU1</accession>
<evidence type="ECO:0000256" key="5">
    <source>
        <dbReference type="ARBA" id="ARBA00023204"/>
    </source>
</evidence>
<comment type="catalytic activity">
    <reaction evidence="6">
        <text>a 6-O-methyl-2'-deoxyguanosine in DNA + L-cysteinyl-[protein] = S-methyl-L-cysteinyl-[protein] + a 2'-deoxyguanosine in DNA</text>
        <dbReference type="Rhea" id="RHEA:24000"/>
        <dbReference type="Rhea" id="RHEA-COMP:10131"/>
        <dbReference type="Rhea" id="RHEA-COMP:10132"/>
        <dbReference type="Rhea" id="RHEA-COMP:11367"/>
        <dbReference type="Rhea" id="RHEA-COMP:11368"/>
        <dbReference type="ChEBI" id="CHEBI:29950"/>
        <dbReference type="ChEBI" id="CHEBI:82612"/>
        <dbReference type="ChEBI" id="CHEBI:85445"/>
        <dbReference type="ChEBI" id="CHEBI:85448"/>
        <dbReference type="EC" id="2.1.1.63"/>
    </reaction>
</comment>
<dbReference type="PROSITE" id="PS00374">
    <property type="entry name" value="MGMT"/>
    <property type="match status" value="1"/>
</dbReference>
<evidence type="ECO:0000256" key="1">
    <source>
        <dbReference type="ARBA" id="ARBA00001286"/>
    </source>
</evidence>
<evidence type="ECO:0000313" key="8">
    <source>
        <dbReference type="EMBL" id="ASG67464.1"/>
    </source>
</evidence>
<dbReference type="Pfam" id="PF01035">
    <property type="entry name" value="DNA_binding_1"/>
    <property type="match status" value="1"/>
</dbReference>
<evidence type="ECO:0000256" key="2">
    <source>
        <dbReference type="ARBA" id="ARBA00022603"/>
    </source>
</evidence>
<gene>
    <name evidence="8" type="ORF">CDV26_02780</name>
</gene>
<keyword evidence="9" id="KW-1185">Reference proteome</keyword>